<dbReference type="OrthoDB" id="1649543at2"/>
<feature type="transmembrane region" description="Helical" evidence="1">
    <location>
        <begin position="128"/>
        <end position="148"/>
    </location>
</feature>
<feature type="transmembrane region" description="Helical" evidence="1">
    <location>
        <begin position="202"/>
        <end position="224"/>
    </location>
</feature>
<feature type="transmembrane region" description="Helical" evidence="1">
    <location>
        <begin position="244"/>
        <end position="261"/>
    </location>
</feature>
<accession>A0A1H0VEF1</accession>
<feature type="transmembrane region" description="Helical" evidence="1">
    <location>
        <begin position="100"/>
        <end position="121"/>
    </location>
</feature>
<keyword evidence="3" id="KW-1185">Reference proteome</keyword>
<evidence type="ECO:0000256" key="1">
    <source>
        <dbReference type="SAM" id="Phobius"/>
    </source>
</evidence>
<name>A0A1H0VEF1_9BACI</name>
<dbReference type="Pfam" id="PF14897">
    <property type="entry name" value="EpsG"/>
    <property type="match status" value="1"/>
</dbReference>
<dbReference type="STRING" id="930152.SAMN05216565_106228"/>
<organism evidence="2 3">
    <name type="scientific">Litchfieldia salsa</name>
    <dbReference type="NCBI Taxonomy" id="930152"/>
    <lineage>
        <taxon>Bacteria</taxon>
        <taxon>Bacillati</taxon>
        <taxon>Bacillota</taxon>
        <taxon>Bacilli</taxon>
        <taxon>Bacillales</taxon>
        <taxon>Bacillaceae</taxon>
        <taxon>Litchfieldia</taxon>
    </lineage>
</organism>
<keyword evidence="1 2" id="KW-0812">Transmembrane</keyword>
<keyword evidence="1" id="KW-0472">Membrane</keyword>
<proteinExistence type="predicted"/>
<dbReference type="InterPro" id="IPR049458">
    <property type="entry name" value="EpsG-like"/>
</dbReference>
<dbReference type="AlphaFoldDB" id="A0A1H0VEF1"/>
<dbReference type="Proteomes" id="UP000199159">
    <property type="component" value="Unassembled WGS sequence"/>
</dbReference>
<feature type="transmembrane region" description="Helical" evidence="1">
    <location>
        <begin position="6"/>
        <end position="22"/>
    </location>
</feature>
<dbReference type="RefSeq" id="WP_090855346.1">
    <property type="nucleotide sequence ID" value="NZ_FNJU01000006.1"/>
</dbReference>
<sequence>MTVLWINLAVVYLLSFLGRYFSSYDLRWISNLKPNRFFVFLVITSLALVSGLRNNIGDTYFYMHSYGIRELTWKDIDFTGDFGFDILQMYLQRISPDPQIMIFVTAILTNTLIVIALYRYTRVFEIAIYVYITSGMYIVSMNGIRQYLAASIAFIATKYLLNGNFKMYTLIILLASTMHKTALVLLPIYFIVRREAWTKITFLLLGFSIIIVLGFNQFSTMLFAALGNTQYGHYSEFSEGGASILRVVVTAVPVLLAFLGKEKLKELWPKSDYIVNMSIISMVFIVISLQSWIFARFNIYFGLYNLILISWVLKVFKDKDQKFIYFGILFCYFLYFYYEQILGLRLEYKSDYIPF</sequence>
<keyword evidence="1" id="KW-1133">Transmembrane helix</keyword>
<gene>
    <name evidence="2" type="ORF">SAMN05216565_106228</name>
</gene>
<feature type="transmembrane region" description="Helical" evidence="1">
    <location>
        <begin position="168"/>
        <end position="190"/>
    </location>
</feature>
<protein>
    <submittedName>
        <fullName evidence="2">Transmembrane protein EpsG</fullName>
    </submittedName>
</protein>
<feature type="transmembrane region" description="Helical" evidence="1">
    <location>
        <begin position="273"/>
        <end position="293"/>
    </location>
</feature>
<feature type="transmembrane region" description="Helical" evidence="1">
    <location>
        <begin position="323"/>
        <end position="338"/>
    </location>
</feature>
<evidence type="ECO:0000313" key="3">
    <source>
        <dbReference type="Proteomes" id="UP000199159"/>
    </source>
</evidence>
<dbReference type="EMBL" id="FNJU01000006">
    <property type="protein sequence ID" value="SDP76731.1"/>
    <property type="molecule type" value="Genomic_DNA"/>
</dbReference>
<feature type="transmembrane region" description="Helical" evidence="1">
    <location>
        <begin position="34"/>
        <end position="52"/>
    </location>
</feature>
<reference evidence="3" key="1">
    <citation type="submission" date="2016-10" db="EMBL/GenBank/DDBJ databases">
        <authorList>
            <person name="Varghese N."/>
            <person name="Submissions S."/>
        </authorList>
    </citation>
    <scope>NUCLEOTIDE SEQUENCE [LARGE SCALE GENOMIC DNA]</scope>
    <source>
        <strain evidence="3">IBRC-M10078</strain>
    </source>
</reference>
<feature type="transmembrane region" description="Helical" evidence="1">
    <location>
        <begin position="299"/>
        <end position="316"/>
    </location>
</feature>
<evidence type="ECO:0000313" key="2">
    <source>
        <dbReference type="EMBL" id="SDP76731.1"/>
    </source>
</evidence>